<accession>E3G1R2</accession>
<keyword evidence="2" id="KW-1185">Reference proteome</keyword>
<sequence length="56" mass="5949">MSKKHTKKTAQFNAVTAPETPETAVSAVFGFEDMLGELEAIVAEAEVRLAQEAALA</sequence>
<evidence type="ECO:0000313" key="2">
    <source>
        <dbReference type="Proteomes" id="UP000006872"/>
    </source>
</evidence>
<dbReference type="eggNOG" id="ENOG5033FED">
    <property type="taxonomic scope" value="Bacteria"/>
</dbReference>
<dbReference type="KEGG" id="esc:Entcl_0590"/>
<reference evidence="1 2" key="2">
    <citation type="journal article" date="2011" name="Stand. Genomic Sci.">
        <title>Complete genome sequence of 'Enterobacter lignolyticus' SCF1.</title>
        <authorList>
            <person name="Deangelis K.M."/>
            <person name="D'Haeseleer P."/>
            <person name="Chivian D."/>
            <person name="Fortney J.L."/>
            <person name="Khudyakov J."/>
            <person name="Simmons B."/>
            <person name="Woo H."/>
            <person name="Arkin A.P."/>
            <person name="Davenport K.W."/>
            <person name="Goodwin L."/>
            <person name="Chen A."/>
            <person name="Ivanova N."/>
            <person name="Kyrpides N.C."/>
            <person name="Mavromatis K."/>
            <person name="Woyke T."/>
            <person name="Hazen T.C."/>
        </authorList>
    </citation>
    <scope>NUCLEOTIDE SEQUENCE [LARGE SCALE GENOMIC DNA]</scope>
    <source>
        <strain evidence="1 2">SCF1</strain>
    </source>
</reference>
<name>E3G1R2_ENTLS</name>
<dbReference type="HOGENOM" id="CLU_193042_0_1_6"/>
<dbReference type="EMBL" id="CP002272">
    <property type="protein sequence ID" value="ADO46867.1"/>
    <property type="molecule type" value="Genomic_DNA"/>
</dbReference>
<dbReference type="Proteomes" id="UP000006872">
    <property type="component" value="Chromosome"/>
</dbReference>
<protein>
    <submittedName>
        <fullName evidence="1">Uncharacterized protein</fullName>
    </submittedName>
</protein>
<organism evidence="1 2">
    <name type="scientific">Enterobacter lignolyticus (strain SCF1)</name>
    <dbReference type="NCBI Taxonomy" id="701347"/>
    <lineage>
        <taxon>Bacteria</taxon>
        <taxon>Pseudomonadati</taxon>
        <taxon>Pseudomonadota</taxon>
        <taxon>Gammaproteobacteria</taxon>
        <taxon>Enterobacterales</taxon>
        <taxon>Enterobacteriaceae</taxon>
        <taxon>Pluralibacter</taxon>
    </lineage>
</organism>
<dbReference type="AlphaFoldDB" id="E3G1R2"/>
<reference evidence="2" key="1">
    <citation type="submission" date="2010-10" db="EMBL/GenBank/DDBJ databases">
        <title>Complete sequence of Enterobacter cloacae SCF1.</title>
        <authorList>
            <consortium name="US DOE Joint Genome Institute"/>
            <person name="Lucas S."/>
            <person name="Copeland A."/>
            <person name="Lapidus A."/>
            <person name="Cheng J.-F."/>
            <person name="Bruce D."/>
            <person name="Goodwin L."/>
            <person name="Pitluck S."/>
            <person name="Davenport K."/>
            <person name="Detter J.C."/>
            <person name="Han C."/>
            <person name="Tapia R."/>
            <person name="Land M."/>
            <person name="Hauser L."/>
            <person name="Chang Y.-J."/>
            <person name="Jeffries C."/>
            <person name="Kyrpides N."/>
            <person name="Ivanova N."/>
            <person name="Mikhailova N."/>
            <person name="DeAngelis K."/>
            <person name="Arkin A.P."/>
            <person name="Chivian D."/>
            <person name="Edwards B."/>
            <person name="Woo H."/>
            <person name="Hazen T.C."/>
            <person name="Woyke T."/>
        </authorList>
    </citation>
    <scope>NUCLEOTIDE SEQUENCE [LARGE SCALE GENOMIC DNA]</scope>
    <source>
        <strain evidence="2">SCF1</strain>
    </source>
</reference>
<gene>
    <name evidence="1" type="ordered locus">Entcl_0590</name>
</gene>
<dbReference type="STRING" id="701347.Entcl_0590"/>
<proteinExistence type="predicted"/>
<dbReference type="RefSeq" id="WP_013364620.1">
    <property type="nucleotide sequence ID" value="NC_014618.1"/>
</dbReference>
<evidence type="ECO:0000313" key="1">
    <source>
        <dbReference type="EMBL" id="ADO46867.1"/>
    </source>
</evidence>